<dbReference type="SUPFAM" id="SSF50249">
    <property type="entry name" value="Nucleic acid-binding proteins"/>
    <property type="match status" value="1"/>
</dbReference>
<name>A0A1X7SKG2_AMPQE</name>
<dbReference type="Gene3D" id="2.40.50.140">
    <property type="entry name" value="Nucleic acid-binding proteins"/>
    <property type="match status" value="1"/>
</dbReference>
<accession>A0A1X7SKG2</accession>
<protein>
    <submittedName>
        <fullName evidence="1">Uncharacterized protein</fullName>
    </submittedName>
</protein>
<dbReference type="EnsemblMetazoa" id="Aqu2.1.02620_001">
    <property type="protein sequence ID" value="Aqu2.1.02620_001"/>
    <property type="gene ID" value="Aqu2.1.02620"/>
</dbReference>
<dbReference type="InParanoid" id="A0A1X7SKG2"/>
<evidence type="ECO:0000313" key="1">
    <source>
        <dbReference type="EnsemblMetazoa" id="Aqu2.1.02620_001"/>
    </source>
</evidence>
<dbReference type="InterPro" id="IPR012340">
    <property type="entry name" value="NA-bd_OB-fold"/>
</dbReference>
<reference evidence="1" key="1">
    <citation type="submission" date="2017-05" db="UniProtKB">
        <authorList>
            <consortium name="EnsemblMetazoa"/>
        </authorList>
    </citation>
    <scope>IDENTIFICATION</scope>
</reference>
<sequence>MADGTKVTLNVTVVYLAPVRAVSTGTVRDVVISNSSGSINLSVWGENVDKLEIGKQYKLIDVYIRSYQGEKNVLLSRSSKFELMNDASTPAKVIEEEDTSQVEAKIIGCTNFNVHVSCVNCSAKVLKELKDSLSARCQHCNIVQLMIRRRFEVSANVLFQAKDGEKHMFKMTTANLLKILPDMDSNDSEKELQEELLQSPAMKVIYTKKTCYVKEIEFNKD</sequence>
<dbReference type="AlphaFoldDB" id="A0A1X7SKG2"/>
<proteinExistence type="predicted"/>
<organism evidence="1">
    <name type="scientific">Amphimedon queenslandica</name>
    <name type="common">Sponge</name>
    <dbReference type="NCBI Taxonomy" id="400682"/>
    <lineage>
        <taxon>Eukaryota</taxon>
        <taxon>Metazoa</taxon>
        <taxon>Porifera</taxon>
        <taxon>Demospongiae</taxon>
        <taxon>Heteroscleromorpha</taxon>
        <taxon>Haplosclerida</taxon>
        <taxon>Niphatidae</taxon>
        <taxon>Amphimedon</taxon>
    </lineage>
</organism>